<dbReference type="EMBL" id="RQSP01000021">
    <property type="protein sequence ID" value="KAB5606680.1"/>
    <property type="molecule type" value="Genomic_DNA"/>
</dbReference>
<keyword evidence="3" id="KW-1185">Reference proteome</keyword>
<protein>
    <submittedName>
        <fullName evidence="2">Uncharacterized protein</fullName>
    </submittedName>
</protein>
<dbReference type="AlphaFoldDB" id="A0A5N5RIC0"/>
<comment type="caution">
    <text evidence="2">The sequence shown here is derived from an EMBL/GenBank/DDBJ whole genome shotgun (WGS) entry which is preliminary data.</text>
</comment>
<evidence type="ECO:0000256" key="1">
    <source>
        <dbReference type="SAM" id="MobiDB-lite"/>
    </source>
</evidence>
<proteinExistence type="predicted"/>
<reference evidence="2 3" key="1">
    <citation type="journal article" date="2019" name="Int. J. Syst. Evol. Microbiol.">
        <title>Bifidobacterium jacchi sp. nov., isolated from the faeces of a baby common marmoset (Callithrix jacchus).</title>
        <authorList>
            <person name="Modesto M."/>
            <person name="Watanabe K."/>
            <person name="Arita M."/>
            <person name="Satti M."/>
            <person name="Oki K."/>
            <person name="Sciavilla P."/>
            <person name="Patavino C."/>
            <person name="Camma C."/>
            <person name="Michelini S."/>
            <person name="Sgorbati B."/>
            <person name="Mattarelli P."/>
        </authorList>
    </citation>
    <scope>NUCLEOTIDE SEQUENCE [LARGE SCALE GENOMIC DNA]</scope>
    <source>
        <strain evidence="2 3">MRM 9.3</strain>
    </source>
</reference>
<accession>A0A5N5RIC0</accession>
<organism evidence="2 3">
    <name type="scientific">Bifidobacterium jacchi</name>
    <dbReference type="NCBI Taxonomy" id="2490545"/>
    <lineage>
        <taxon>Bacteria</taxon>
        <taxon>Bacillati</taxon>
        <taxon>Actinomycetota</taxon>
        <taxon>Actinomycetes</taxon>
        <taxon>Bifidobacteriales</taxon>
        <taxon>Bifidobacteriaceae</taxon>
        <taxon>Bifidobacterium</taxon>
    </lineage>
</organism>
<evidence type="ECO:0000313" key="2">
    <source>
        <dbReference type="EMBL" id="KAB5606680.1"/>
    </source>
</evidence>
<dbReference type="Proteomes" id="UP000326336">
    <property type="component" value="Unassembled WGS sequence"/>
</dbReference>
<gene>
    <name evidence="2" type="ORF">EHS19_06705</name>
</gene>
<dbReference type="OrthoDB" id="3233166at2"/>
<evidence type="ECO:0000313" key="3">
    <source>
        <dbReference type="Proteomes" id="UP000326336"/>
    </source>
</evidence>
<name>A0A5N5RIC0_9BIFI</name>
<dbReference type="RefSeq" id="WP_151917002.1">
    <property type="nucleotide sequence ID" value="NZ_RQSP01000021.1"/>
</dbReference>
<feature type="region of interest" description="Disordered" evidence="1">
    <location>
        <begin position="1"/>
        <end position="81"/>
    </location>
</feature>
<feature type="compositionally biased region" description="Basic and acidic residues" evidence="1">
    <location>
        <begin position="44"/>
        <end position="81"/>
    </location>
</feature>
<sequence length="81" mass="9021">MADENLEDQNQNAGAAGEKTPPDADGGQKPPWERDGEEPIPEGVEAHREPAHRQPQTQDHERVEHGPPARDRETVTRPAER</sequence>